<protein>
    <submittedName>
        <fullName evidence="3">NERD domain-containing protein</fullName>
    </submittedName>
</protein>
<keyword evidence="1" id="KW-0812">Transmembrane</keyword>
<proteinExistence type="predicted"/>
<accession>A0A838CMU2</accession>
<gene>
    <name evidence="3" type="ORF">HMC16_10795</name>
</gene>
<evidence type="ECO:0000259" key="2">
    <source>
        <dbReference type="PROSITE" id="PS50965"/>
    </source>
</evidence>
<dbReference type="Proteomes" id="UP000581408">
    <property type="component" value="Unassembled WGS sequence"/>
</dbReference>
<dbReference type="Pfam" id="PF08378">
    <property type="entry name" value="NERD"/>
    <property type="match status" value="1"/>
</dbReference>
<keyword evidence="1" id="KW-1133">Transmembrane helix</keyword>
<sequence length="316" mass="35174">MAKRYGSVAESAIDEVVEAVVKRLHPEVYAAQFDRSNDPGPKVAKLLLLFVVVGFIAFIGLLCILTGSWLRWPIFIGDAIIFFVGYKSITPHDPQLEKRKKAAMEAAVNDAKRVAAEEFYKIEDGKIPEPSQLTANEQRWLTGAWGEIEVSKMLEQGLDDEYSLVEDITIRKNGRESANIDHLTISPRGLLLIDSKVWGDKLKPATTGDFTYLPKNTPYWETVSTCLYEASCLPTRPRAVIMAVGGEAEKRNKLPMALNAHIDRYDQTGSIMVSPMPTYLVPMSQIAAYVDALDKKLPVGPTTTFEKLNGASFTRY</sequence>
<feature type="domain" description="NERD" evidence="2">
    <location>
        <begin position="142"/>
        <end position="252"/>
    </location>
</feature>
<dbReference type="EMBL" id="JABFEE010000015">
    <property type="protein sequence ID" value="MBA1836193.1"/>
    <property type="molecule type" value="Genomic_DNA"/>
</dbReference>
<organism evidence="3 4">
    <name type="scientific">Corynebacterium wankanglinii</name>
    <dbReference type="NCBI Taxonomy" id="2735136"/>
    <lineage>
        <taxon>Bacteria</taxon>
        <taxon>Bacillati</taxon>
        <taxon>Actinomycetota</taxon>
        <taxon>Actinomycetes</taxon>
        <taxon>Mycobacteriales</taxon>
        <taxon>Corynebacteriaceae</taxon>
        <taxon>Corynebacterium</taxon>
    </lineage>
</organism>
<reference evidence="3 4" key="1">
    <citation type="submission" date="2020-05" db="EMBL/GenBank/DDBJ databases">
        <title>Descriptions of Corynebacterium xxxx sp. nov., Corynebacterium yyyy sp. nov. and Corynebacterium zzzz sp. nov.</title>
        <authorList>
            <person name="Zhang G."/>
        </authorList>
    </citation>
    <scope>NUCLEOTIDE SEQUENCE [LARGE SCALE GENOMIC DNA]</scope>
    <source>
        <strain evidence="4">zg-915</strain>
    </source>
</reference>
<keyword evidence="1" id="KW-0472">Membrane</keyword>
<feature type="transmembrane region" description="Helical" evidence="1">
    <location>
        <begin position="46"/>
        <end position="65"/>
    </location>
</feature>
<dbReference type="PROSITE" id="PS50965">
    <property type="entry name" value="NERD"/>
    <property type="match status" value="1"/>
</dbReference>
<comment type="caution">
    <text evidence="3">The sequence shown here is derived from an EMBL/GenBank/DDBJ whole genome shotgun (WGS) entry which is preliminary data.</text>
</comment>
<evidence type="ECO:0000313" key="3">
    <source>
        <dbReference type="EMBL" id="MBA1836193.1"/>
    </source>
</evidence>
<evidence type="ECO:0000256" key="1">
    <source>
        <dbReference type="SAM" id="Phobius"/>
    </source>
</evidence>
<dbReference type="RefSeq" id="WP_181195452.1">
    <property type="nucleotide sequence ID" value="NZ_JABFEE010000015.1"/>
</dbReference>
<name>A0A838CMU2_9CORY</name>
<evidence type="ECO:0000313" key="4">
    <source>
        <dbReference type="Proteomes" id="UP000581408"/>
    </source>
</evidence>
<dbReference type="AlphaFoldDB" id="A0A838CMU2"/>
<dbReference type="InterPro" id="IPR011528">
    <property type="entry name" value="NERD"/>
</dbReference>